<reference evidence="1 2" key="1">
    <citation type="submission" date="2020-07" db="EMBL/GenBank/DDBJ databases">
        <title>Genomic Encyclopedia of Archaeal and Bacterial Type Strains, Phase II (KMG-II): from individual species to whole genera.</title>
        <authorList>
            <person name="Goeker M."/>
        </authorList>
    </citation>
    <scope>NUCLEOTIDE SEQUENCE [LARGE SCALE GENOMIC DNA]</scope>
    <source>
        <strain evidence="1 2">DSM 21226</strain>
    </source>
</reference>
<keyword evidence="2" id="KW-1185">Reference proteome</keyword>
<protein>
    <submittedName>
        <fullName evidence="1">Uncharacterized protein</fullName>
    </submittedName>
</protein>
<gene>
    <name evidence="1" type="ORF">BDD16_001535</name>
</gene>
<accession>A0A7Y9UBI0</accession>
<evidence type="ECO:0000313" key="2">
    <source>
        <dbReference type="Proteomes" id="UP000518288"/>
    </source>
</evidence>
<dbReference type="Proteomes" id="UP000518288">
    <property type="component" value="Unassembled WGS sequence"/>
</dbReference>
<dbReference type="AlphaFoldDB" id="A0A7Y9UBI0"/>
<comment type="caution">
    <text evidence="1">The sequence shown here is derived from an EMBL/GenBank/DDBJ whole genome shotgun (WGS) entry which is preliminary data.</text>
</comment>
<name>A0A7Y9UBI0_9BURK</name>
<organism evidence="1 2">
    <name type="scientific">Sphaerotilus montanus</name>
    <dbReference type="NCBI Taxonomy" id="522889"/>
    <lineage>
        <taxon>Bacteria</taxon>
        <taxon>Pseudomonadati</taxon>
        <taxon>Pseudomonadota</taxon>
        <taxon>Betaproteobacteria</taxon>
        <taxon>Burkholderiales</taxon>
        <taxon>Sphaerotilaceae</taxon>
        <taxon>Sphaerotilus</taxon>
    </lineage>
</organism>
<proteinExistence type="predicted"/>
<dbReference type="EMBL" id="JACCFH010000001">
    <property type="protein sequence ID" value="NYG32549.1"/>
    <property type="molecule type" value="Genomic_DNA"/>
</dbReference>
<dbReference type="RefSeq" id="WP_179633430.1">
    <property type="nucleotide sequence ID" value="NZ_JACCFH010000001.1"/>
</dbReference>
<sequence>MPDSLATPVAAADIAEWYELDAEGRVTAVCPDWDAVASRGGAPAGSLQGSVIGQPLIRFISGDATRMYMDAALQAVRVTGQPRTLRYRCDTPVVRRSMEMTLRPRAGGAVRIEHRLIDQQARVRGLTCYTDDAPGPQSVGSAIMRCSVCLRLQRASLPWEEPEQVASPRLMVRYTVCARCQIR</sequence>
<evidence type="ECO:0000313" key="1">
    <source>
        <dbReference type="EMBL" id="NYG32549.1"/>
    </source>
</evidence>